<organism evidence="2 3">
    <name type="scientific">Candidatus Faecivivens stercoripullorum</name>
    <dbReference type="NCBI Taxonomy" id="2840805"/>
    <lineage>
        <taxon>Bacteria</taxon>
        <taxon>Bacillati</taxon>
        <taxon>Bacillota</taxon>
        <taxon>Clostridia</taxon>
        <taxon>Eubacteriales</taxon>
        <taxon>Oscillospiraceae</taxon>
        <taxon>Oscillospiraceae incertae sedis</taxon>
        <taxon>Candidatus Faecivivens</taxon>
    </lineage>
</organism>
<dbReference type="EMBL" id="DVLW01000189">
    <property type="protein sequence ID" value="HIT94877.1"/>
    <property type="molecule type" value="Genomic_DNA"/>
</dbReference>
<keyword evidence="1" id="KW-0812">Transmembrane</keyword>
<name>A0A9D1H6P2_9FIRM</name>
<reference evidence="2" key="1">
    <citation type="submission" date="2020-10" db="EMBL/GenBank/DDBJ databases">
        <authorList>
            <person name="Gilroy R."/>
        </authorList>
    </citation>
    <scope>NUCLEOTIDE SEQUENCE</scope>
    <source>
        <strain evidence="2">ChiBcec7-5410</strain>
    </source>
</reference>
<proteinExistence type="predicted"/>
<evidence type="ECO:0000313" key="3">
    <source>
        <dbReference type="Proteomes" id="UP000824160"/>
    </source>
</evidence>
<feature type="transmembrane region" description="Helical" evidence="1">
    <location>
        <begin position="12"/>
        <end position="36"/>
    </location>
</feature>
<sequence>MPAERRKSGWLWLFCIAAILLVMLSGIITSVISGLMPSRQEKIATMVIENLDELEKSTDSFLSGEAAVPFG</sequence>
<dbReference type="AlphaFoldDB" id="A0A9D1H6P2"/>
<feature type="non-terminal residue" evidence="2">
    <location>
        <position position="71"/>
    </location>
</feature>
<accession>A0A9D1H6P2</accession>
<protein>
    <submittedName>
        <fullName evidence="2">Uncharacterized protein</fullName>
    </submittedName>
</protein>
<keyword evidence="1" id="KW-1133">Transmembrane helix</keyword>
<reference evidence="2" key="2">
    <citation type="journal article" date="2021" name="PeerJ">
        <title>Extensive microbial diversity within the chicken gut microbiome revealed by metagenomics and culture.</title>
        <authorList>
            <person name="Gilroy R."/>
            <person name="Ravi A."/>
            <person name="Getino M."/>
            <person name="Pursley I."/>
            <person name="Horton D.L."/>
            <person name="Alikhan N.F."/>
            <person name="Baker D."/>
            <person name="Gharbi K."/>
            <person name="Hall N."/>
            <person name="Watson M."/>
            <person name="Adriaenssens E.M."/>
            <person name="Foster-Nyarko E."/>
            <person name="Jarju S."/>
            <person name="Secka A."/>
            <person name="Antonio M."/>
            <person name="Oren A."/>
            <person name="Chaudhuri R.R."/>
            <person name="La Ragione R."/>
            <person name="Hildebrand F."/>
            <person name="Pallen M.J."/>
        </authorList>
    </citation>
    <scope>NUCLEOTIDE SEQUENCE</scope>
    <source>
        <strain evidence="2">ChiBcec7-5410</strain>
    </source>
</reference>
<gene>
    <name evidence="2" type="ORF">IAC43_06795</name>
</gene>
<dbReference type="Proteomes" id="UP000824160">
    <property type="component" value="Unassembled WGS sequence"/>
</dbReference>
<evidence type="ECO:0000256" key="1">
    <source>
        <dbReference type="SAM" id="Phobius"/>
    </source>
</evidence>
<comment type="caution">
    <text evidence="2">The sequence shown here is derived from an EMBL/GenBank/DDBJ whole genome shotgun (WGS) entry which is preliminary data.</text>
</comment>
<keyword evidence="1" id="KW-0472">Membrane</keyword>
<evidence type="ECO:0000313" key="2">
    <source>
        <dbReference type="EMBL" id="HIT94877.1"/>
    </source>
</evidence>